<evidence type="ECO:0000256" key="4">
    <source>
        <dbReference type="ARBA" id="ARBA00022821"/>
    </source>
</evidence>
<dbReference type="PANTHER" id="PTHR33463:SF196">
    <property type="entry name" value="NB-ARC DOMAIN DISEASE RESISTANCE PROTEIN"/>
    <property type="match status" value="1"/>
</dbReference>
<dbReference type="SMART" id="SM00382">
    <property type="entry name" value="AAA"/>
    <property type="match status" value="1"/>
</dbReference>
<dbReference type="SUPFAM" id="SSF52540">
    <property type="entry name" value="P-loop containing nucleoside triphosphate hydrolases"/>
    <property type="match status" value="1"/>
</dbReference>
<dbReference type="Gene3D" id="3.40.50.300">
    <property type="entry name" value="P-loop containing nucleotide triphosphate hydrolases"/>
    <property type="match status" value="1"/>
</dbReference>
<dbReference type="SUPFAM" id="SSF52058">
    <property type="entry name" value="L domain-like"/>
    <property type="match status" value="3"/>
</dbReference>
<evidence type="ECO:0000313" key="10">
    <source>
        <dbReference type="Proteomes" id="UP001374584"/>
    </source>
</evidence>
<evidence type="ECO:0000256" key="6">
    <source>
        <dbReference type="SAM" id="Coils"/>
    </source>
</evidence>
<keyword evidence="3" id="KW-0547">Nucleotide-binding</keyword>
<evidence type="ECO:0000256" key="2">
    <source>
        <dbReference type="ARBA" id="ARBA00022737"/>
    </source>
</evidence>
<dbReference type="Pfam" id="PF23598">
    <property type="entry name" value="LRR_14"/>
    <property type="match status" value="1"/>
</dbReference>
<evidence type="ECO:0000256" key="1">
    <source>
        <dbReference type="ARBA" id="ARBA00008894"/>
    </source>
</evidence>
<dbReference type="PRINTS" id="PR00364">
    <property type="entry name" value="DISEASERSIST"/>
</dbReference>
<dbReference type="InterPro" id="IPR055414">
    <property type="entry name" value="LRR_R13L4/SHOC2-like"/>
</dbReference>
<dbReference type="InterPro" id="IPR050905">
    <property type="entry name" value="Plant_NBS-LRR"/>
</dbReference>
<dbReference type="InterPro" id="IPR002182">
    <property type="entry name" value="NB-ARC"/>
</dbReference>
<feature type="compositionally biased region" description="Polar residues" evidence="7">
    <location>
        <begin position="2270"/>
        <end position="2285"/>
    </location>
</feature>
<dbReference type="EMBL" id="JAYMYR010000003">
    <property type="protein sequence ID" value="KAK7374186.1"/>
    <property type="molecule type" value="Genomic_DNA"/>
</dbReference>
<dbReference type="Proteomes" id="UP001374584">
    <property type="component" value="Unassembled WGS sequence"/>
</dbReference>
<dbReference type="Gene3D" id="3.80.10.10">
    <property type="entry name" value="Ribonuclease Inhibitor"/>
    <property type="match status" value="9"/>
</dbReference>
<accession>A0AAN9NK38</accession>
<name>A0AAN9NK38_PHACN</name>
<dbReference type="InterPro" id="IPR032675">
    <property type="entry name" value="LRR_dom_sf"/>
</dbReference>
<dbReference type="GO" id="GO:0006952">
    <property type="term" value="P:defense response"/>
    <property type="evidence" value="ECO:0007669"/>
    <property type="project" value="UniProtKB-KW"/>
</dbReference>
<evidence type="ECO:0000256" key="5">
    <source>
        <dbReference type="ARBA" id="ARBA00022840"/>
    </source>
</evidence>
<protein>
    <recommendedName>
        <fullName evidence="8">AAA+ ATPase domain-containing protein</fullName>
    </recommendedName>
</protein>
<comment type="similarity">
    <text evidence="1">Belongs to the disease resistance NB-LRR family.</text>
</comment>
<evidence type="ECO:0000259" key="8">
    <source>
        <dbReference type="SMART" id="SM00382"/>
    </source>
</evidence>
<gene>
    <name evidence="9" type="ORF">VNO80_07613</name>
</gene>
<keyword evidence="2" id="KW-0677">Repeat</keyword>
<feature type="domain" description="AAA+ ATPase" evidence="8">
    <location>
        <begin position="173"/>
        <end position="374"/>
    </location>
</feature>
<feature type="region of interest" description="Disordered" evidence="7">
    <location>
        <begin position="301"/>
        <end position="341"/>
    </location>
</feature>
<dbReference type="Pfam" id="PF23247">
    <property type="entry name" value="LRR_RPS2"/>
    <property type="match status" value="9"/>
</dbReference>
<dbReference type="GO" id="GO:0043531">
    <property type="term" value="F:ADP binding"/>
    <property type="evidence" value="ECO:0007669"/>
    <property type="project" value="InterPro"/>
</dbReference>
<keyword evidence="5" id="KW-0067">ATP-binding</keyword>
<organism evidence="9 10">
    <name type="scientific">Phaseolus coccineus</name>
    <name type="common">Scarlet runner bean</name>
    <name type="synonym">Phaseolus multiflorus</name>
    <dbReference type="NCBI Taxonomy" id="3886"/>
    <lineage>
        <taxon>Eukaryota</taxon>
        <taxon>Viridiplantae</taxon>
        <taxon>Streptophyta</taxon>
        <taxon>Embryophyta</taxon>
        <taxon>Tracheophyta</taxon>
        <taxon>Spermatophyta</taxon>
        <taxon>Magnoliopsida</taxon>
        <taxon>eudicotyledons</taxon>
        <taxon>Gunneridae</taxon>
        <taxon>Pentapetalae</taxon>
        <taxon>rosids</taxon>
        <taxon>fabids</taxon>
        <taxon>Fabales</taxon>
        <taxon>Fabaceae</taxon>
        <taxon>Papilionoideae</taxon>
        <taxon>50 kb inversion clade</taxon>
        <taxon>NPAAA clade</taxon>
        <taxon>indigoferoid/millettioid clade</taxon>
        <taxon>Phaseoleae</taxon>
        <taxon>Phaseolus</taxon>
    </lineage>
</organism>
<dbReference type="SUPFAM" id="SSF52047">
    <property type="entry name" value="RNI-like"/>
    <property type="match status" value="1"/>
</dbReference>
<feature type="compositionally biased region" description="Basic and acidic residues" evidence="7">
    <location>
        <begin position="2237"/>
        <end position="2252"/>
    </location>
</feature>
<keyword evidence="4" id="KW-0611">Plant defense</keyword>
<evidence type="ECO:0000256" key="7">
    <source>
        <dbReference type="SAM" id="MobiDB-lite"/>
    </source>
</evidence>
<dbReference type="InterPro" id="IPR027417">
    <property type="entry name" value="P-loop_NTPase"/>
</dbReference>
<dbReference type="InterPro" id="IPR042197">
    <property type="entry name" value="Apaf_helical"/>
</dbReference>
<keyword evidence="10" id="KW-1185">Reference proteome</keyword>
<feature type="compositionally biased region" description="Low complexity" evidence="7">
    <location>
        <begin position="2254"/>
        <end position="2266"/>
    </location>
</feature>
<dbReference type="InterPro" id="IPR003593">
    <property type="entry name" value="AAA+_ATPase"/>
</dbReference>
<dbReference type="Pfam" id="PF00931">
    <property type="entry name" value="NB-ARC"/>
    <property type="match status" value="1"/>
</dbReference>
<feature type="region of interest" description="Disordered" evidence="7">
    <location>
        <begin position="2227"/>
        <end position="2354"/>
    </location>
</feature>
<feature type="coiled-coil region" evidence="6">
    <location>
        <begin position="41"/>
        <end position="75"/>
    </location>
</feature>
<proteinExistence type="inferred from homology"/>
<dbReference type="GO" id="GO:0005524">
    <property type="term" value="F:ATP binding"/>
    <property type="evidence" value="ECO:0007669"/>
    <property type="project" value="UniProtKB-KW"/>
</dbReference>
<keyword evidence="6" id="KW-0175">Coiled coil</keyword>
<dbReference type="InterPro" id="IPR057135">
    <property type="entry name" value="At4g27190-like_LRR"/>
</dbReference>
<sequence length="3000" mass="344221">METIVSTTTESALQIGGGLVKRHVGYFCNYNEKLQELKDYVVMLDDARQRVQNEVKKAEINAEEIENDVHNWLKHVDEKIKKYVSFIDDERHSKISSIGFSPNNLQLRYRLGRKATKIIEEIKADERLKKKFDRVSYRVFPTVDSALANTGYESFGSRNKTFEMIMKTLEDSKTNMVGVYGVGGVGKTTLVKAIAKKVQEKKLFNMVVMANITRNPDIKNIQGQIAEMLGMRMEEESETLRADLIRKRLKIEKENTLIILDDLWDGLDLNKLGIPSSYDVDDNQWDVKGISDFGYNKREKEDMSIDSSKMKKDNREKEDMSIDSSKMKKDKLSADSNKVKKEKAPMDHKRCKILLTSRSKEVICNQMDVHDQSTFLVGVIDEKEAETLLKKVAGIHSTNSMFDKKVTEIAKMCAGLPIALVSIGRALKNKSAFVWEDVYRQIQRQSFTEERESIEFSVKLSYDHLINDELKCFFLQCARMGNDALIMDLVKFCIGSGLLQGVFTIREARHRVNALIGVLKDSSLLVESYSTDRFNMHDIVRNVALSISSKEKHVLFMKNGILDEWPNKDELKRYTAIFLQYCDFNDELPESIQCPRIQVLHIDSKDDSMKIPDNFFKDMIELRVLILTGVSFSLLPSSLECLTNLRMLSLERCSLEKNISYIGALKKLRILTLSGSNIESLPLEFGQLDKLQLFDLSNCPKLRIIPPNIISRMKILEEFYMRDYSIPRKPAENIQSLNATLSELMQLNQLRTLDIHIPSVANFPQNMFFDKLDSYKIVIGELNMLSQLEFKVLDKYEAVKFLALNLRGHCINIHSEKWIKMLFKNVEHLLLGDLNDVDDVLYEFNVEGFANLKHMYVVNNFGIQFIIKSVERFHPLLAFPKLESMCLYKLDNLEKICDNKLTKDSFRRLKIIKIKTCDQLKNIFSFSMIECFGMLERIETCDCNSLKEIVSVEGESYNVNAIEADKVEFPQLRFLTLQSLPSFCCLYTNDKTPFISQSFEDQVPNKELKEITTVSGQYNNGFLSLFNEKVSIPKLEGLELSSINIPQIWNDQCFHSFQNLLNLNVSDCENLKYLLSFPTAGSLVNLQSLFVSGCELMEDIFSTTDATQNIDIFPKLKEMEINCMKKLNTIWQPHMGFNSFHCLDSLILVHIWKLDTDEVLNFSNLQSIVVYKSKMLEYLFPLSVARGLEKLETLDVSNCWEMKEIVAWNNRSNEEDVTFRFPQLNTLSFVIHNLEYTSISWKEAEWLQSYIVSVHRMHKLKSLLLSGLKNTEIVFWLLNRLPNLESLTLMNCLVKEFWASTNPVTDAKIGVVVQLKELMFKNVWFLQNIGFKHCPLLQRVERLVVSGCLKLKSLMPPMASFSYLTYLEVTDCLGLLNLMTSSTAKSLVQLVTLKVSLCESMKRIVKQEEETQVIEFRQLKAIELVSLESLTCFCSSKKCVLKIPSLENLLVTDCPKMKTFCKKQSAPSLRKIHVAAGEKDTWYWEGDLNATLQKISTGQVSYEDSKELTLREDSSHQNIWYKKAVFPYNYFGNLKKLVVEDITKESVIPSKILACLKSLEELQVYGCKEVKVVFDIHDIEMKKTNGMISRLKKLDLDELPNLTRVWNKNPQGIVSFPHLQEVIVSDCRRIRALFPSPLVRNLVKLQKLEIMRCNRLVEIVGKEDATELGTAEMFHFPYLSVFFLYKLRKLSCFYPGKHHLECPILETLDVSYCPMLKLFTSEFSDKEAVRESEVSAPNTISQLQQPLFSVEKVVPKLKDLTLNEENIILLSDGHGPPHLLCNLNKLDLSYEHDDRKEKTLPFDFLLKVPSLQRLEVRQCFGLKEIFPSQKLEVHDGKLPKLKRLTLVKLHKLDSIGLEHPWVKPFSVTLKRLTVRLCNKIHYLFTFSTAESLVQLEFLYIEECGLIREIVKKEDEDASAEIKFGRLTTLELDSLPKLASFYSGKATLQFSRLKTVTVAECPNMITFSEGSINAPMFQGIETSTDDFDLTFLNDLNSTVQWLFVKKTIKEDSKMEEFWHGKAALQDSYFKSVKTLVVENIIENLKISSRILCGLRSLEELQVHSCKAVQVIFAIDEGMEKNGIVSPLKKLTLDKLPKLKRVWSKDPQGRINFPNLQEVSVRDCRRLATLFHSSLAKNLIKLGTLDIRNCAKLVSIVRKEDAMEQEATARFEFPCLSSLLLYKLPQLSCFYPGKHNLKCPTLESLNLSYCSKLKLFTFEFLDSDTEEITESKLSYPDTIESKDSSADITDREDSSSDTTDSEVSSPDTTESKVSSPYTTESEVSSPYTTESEVTESKVSSPYTTESEVSSPDTTESEVSSSDSTDSEVSSSDSTDSEVSSSDSTDSEVSSPDKISQLQQPLFSVEKVVPKLKKLTLNEENIKLLRNKDLPEDLLGKLNYLELCFEDDDSEDGDSEDDDSEDDYSEDDDSEEDTLPFDFLHKVHNLEHLVVRCLGIKEIFPAQELQVKERIPTTLKILTLDNLEELKSIGLEHLPYSEKLEILNIERCPRLQKLVPNSVSFISLKQLCVKLCQKMKYLFKFSTAKSLVQLESLIVMNCKSLKEIAKKEDNDDEIIFGQLTTLTLDSLPKLEGFYLGKATLQFSCLKEVKIAKCPKMKNFSRGVAKAPMIPHINFQNNPSLIHDDDLNNIVNRLFTKSCFYPAKHQLECPNLDFLHVAYCPKMKLFTSEIHDSHKEAATEAPICWLQQPLFIIGKVVPKLEALTLNEENMMLSDTHVPQDYLSKLKFSGYALRMIKMRNILCLLNSCTRCPRLEKLGCGAMSFINLKELRVKDCGRMEYLFTFETAKSLGQLETLIIKNFESIKEIARKEDEEDCDEITFTKLTTLRSTECAKLFWELKRHRRILTHSSIMIFQRLFQIQWQKNLAMLDVCATLVEILVESEAAFGGETKQFNFHCLISLTLWELPELIKTEQQTSWSMLLVLWHSCFQKFVLRNSYFTYMRVQQNTSPISLQSDPPSLPSISILLPFLIIVNPCQRQHQHLPE</sequence>
<dbReference type="PANTHER" id="PTHR33463">
    <property type="entry name" value="NB-ARC DOMAIN-CONTAINING PROTEIN-RELATED"/>
    <property type="match status" value="1"/>
</dbReference>
<feature type="region of interest" description="Disordered" evidence="7">
    <location>
        <begin position="2404"/>
        <end position="2429"/>
    </location>
</feature>
<reference evidence="9 10" key="1">
    <citation type="submission" date="2024-01" db="EMBL/GenBank/DDBJ databases">
        <title>The genomes of 5 underutilized Papilionoideae crops provide insights into root nodulation and disease resistanc.</title>
        <authorList>
            <person name="Jiang F."/>
        </authorList>
    </citation>
    <scope>NUCLEOTIDE SEQUENCE [LARGE SCALE GENOMIC DNA]</scope>
    <source>
        <strain evidence="9">JINMINGXINNONG_FW02</strain>
        <tissue evidence="9">Leaves</tissue>
    </source>
</reference>
<evidence type="ECO:0000256" key="3">
    <source>
        <dbReference type="ARBA" id="ARBA00022741"/>
    </source>
</evidence>
<evidence type="ECO:0000313" key="9">
    <source>
        <dbReference type="EMBL" id="KAK7374186.1"/>
    </source>
</evidence>
<dbReference type="Gene3D" id="1.10.8.430">
    <property type="entry name" value="Helical domain of apoptotic protease-activating factors"/>
    <property type="match status" value="1"/>
</dbReference>
<feature type="compositionally biased region" description="Low complexity" evidence="7">
    <location>
        <begin position="2286"/>
        <end position="2347"/>
    </location>
</feature>
<comment type="caution">
    <text evidence="9">The sequence shown here is derived from an EMBL/GenBank/DDBJ whole genome shotgun (WGS) entry which is preliminary data.</text>
</comment>